<dbReference type="AlphaFoldDB" id="A0ABD1VC28"/>
<proteinExistence type="predicted"/>
<evidence type="ECO:0000256" key="1">
    <source>
        <dbReference type="SAM" id="MobiDB-lite"/>
    </source>
</evidence>
<accession>A0ABD1VC28</accession>
<reference evidence="4" key="1">
    <citation type="submission" date="2024-07" db="EMBL/GenBank/DDBJ databases">
        <title>Two chromosome-level genome assemblies of Korean endemic species Abeliophyllum distichum and Forsythia ovata (Oleaceae).</title>
        <authorList>
            <person name="Jang H."/>
        </authorList>
    </citation>
    <scope>NUCLEOTIDE SEQUENCE [LARGE SCALE GENOMIC DNA]</scope>
</reference>
<feature type="transmembrane region" description="Helical" evidence="2">
    <location>
        <begin position="23"/>
        <end position="43"/>
    </location>
</feature>
<evidence type="ECO:0000313" key="3">
    <source>
        <dbReference type="EMBL" id="KAL2534901.1"/>
    </source>
</evidence>
<dbReference type="Proteomes" id="UP001604336">
    <property type="component" value="Unassembled WGS sequence"/>
</dbReference>
<feature type="transmembrane region" description="Helical" evidence="2">
    <location>
        <begin position="49"/>
        <end position="74"/>
    </location>
</feature>
<keyword evidence="4" id="KW-1185">Reference proteome</keyword>
<gene>
    <name evidence="3" type="ORF">Adt_08252</name>
</gene>
<organism evidence="3 4">
    <name type="scientific">Abeliophyllum distichum</name>
    <dbReference type="NCBI Taxonomy" id="126358"/>
    <lineage>
        <taxon>Eukaryota</taxon>
        <taxon>Viridiplantae</taxon>
        <taxon>Streptophyta</taxon>
        <taxon>Embryophyta</taxon>
        <taxon>Tracheophyta</taxon>
        <taxon>Spermatophyta</taxon>
        <taxon>Magnoliopsida</taxon>
        <taxon>eudicotyledons</taxon>
        <taxon>Gunneridae</taxon>
        <taxon>Pentapetalae</taxon>
        <taxon>asterids</taxon>
        <taxon>lamiids</taxon>
        <taxon>Lamiales</taxon>
        <taxon>Oleaceae</taxon>
        <taxon>Forsythieae</taxon>
        <taxon>Abeliophyllum</taxon>
    </lineage>
</organism>
<dbReference type="PANTHER" id="PTHR33870">
    <property type="entry name" value="CARDIOMYOPATHY-ASSOCIATED PROTEIN"/>
    <property type="match status" value="1"/>
</dbReference>
<name>A0ABD1VC28_9LAMI</name>
<keyword evidence="2" id="KW-0472">Membrane</keyword>
<feature type="region of interest" description="Disordered" evidence="1">
    <location>
        <begin position="124"/>
        <end position="162"/>
    </location>
</feature>
<comment type="caution">
    <text evidence="3">The sequence shown here is derived from an EMBL/GenBank/DDBJ whole genome shotgun (WGS) entry which is preliminary data.</text>
</comment>
<keyword evidence="2" id="KW-1133">Transmembrane helix</keyword>
<dbReference type="PANTHER" id="PTHR33870:SF4">
    <property type="entry name" value="CARDIOMYOPATHY-ASSOCIATED PROTEIN"/>
    <property type="match status" value="1"/>
</dbReference>
<evidence type="ECO:0000313" key="4">
    <source>
        <dbReference type="Proteomes" id="UP001604336"/>
    </source>
</evidence>
<evidence type="ECO:0000256" key="2">
    <source>
        <dbReference type="SAM" id="Phobius"/>
    </source>
</evidence>
<protein>
    <submittedName>
        <fullName evidence="3">Uncharacterized protein</fullName>
    </submittedName>
</protein>
<dbReference type="EMBL" id="JBFOLK010000002">
    <property type="protein sequence ID" value="KAL2534901.1"/>
    <property type="molecule type" value="Genomic_DNA"/>
</dbReference>
<keyword evidence="2" id="KW-0812">Transmembrane</keyword>
<sequence>MGVGLLEIGVKTRKVLICTIRGCFRSVCSHPFLVGILCFLIFLHRSFPFAFSLFVSASPILVCTAVLLGTLLSFGQPNLPEIEREENTTNEIVSLRTGVSGNFTIVERNESYSVDRYDEKRRDEAEKLTEQLSSEAGKTSEVDGDDSLDVTAPLIEERSLGN</sequence>